<evidence type="ECO:0000256" key="1">
    <source>
        <dbReference type="SAM" id="Coils"/>
    </source>
</evidence>
<dbReference type="GeneID" id="65130109"/>
<dbReference type="SMART" id="SM00244">
    <property type="entry name" value="PHB"/>
    <property type="match status" value="1"/>
</dbReference>
<proteinExistence type="predicted"/>
<keyword evidence="3" id="KW-0645">Protease</keyword>
<dbReference type="Gene3D" id="3.30.479.30">
    <property type="entry name" value="Band 7 domain"/>
    <property type="match status" value="1"/>
</dbReference>
<dbReference type="Pfam" id="PF01145">
    <property type="entry name" value="Band_7"/>
    <property type="match status" value="1"/>
</dbReference>
<dbReference type="EMBL" id="MT774390">
    <property type="protein sequence ID" value="QOR59523.1"/>
    <property type="molecule type" value="Genomic_DNA"/>
</dbReference>
<dbReference type="PANTHER" id="PTHR42911">
    <property type="entry name" value="MODULATOR OF FTSH PROTEASE HFLC"/>
    <property type="match status" value="1"/>
</dbReference>
<keyword evidence="4" id="KW-1185">Reference proteome</keyword>
<evidence type="ECO:0000313" key="4">
    <source>
        <dbReference type="Proteomes" id="UP000593882"/>
    </source>
</evidence>
<name>A0A7M1RYL1_9CAUD</name>
<dbReference type="PROSITE" id="PS51257">
    <property type="entry name" value="PROKAR_LIPOPROTEIN"/>
    <property type="match status" value="1"/>
</dbReference>
<dbReference type="GO" id="GO:0006508">
    <property type="term" value="P:proteolysis"/>
    <property type="evidence" value="ECO:0007669"/>
    <property type="project" value="UniProtKB-KW"/>
</dbReference>
<feature type="domain" description="Band 7" evidence="2">
    <location>
        <begin position="20"/>
        <end position="188"/>
    </location>
</feature>
<keyword evidence="3" id="KW-0378">Hydrolase</keyword>
<keyword evidence="1" id="KW-0175">Coiled coil</keyword>
<evidence type="ECO:0000259" key="2">
    <source>
        <dbReference type="SMART" id="SM00244"/>
    </source>
</evidence>
<protein>
    <submittedName>
        <fullName evidence="3">Serine protease</fullName>
    </submittedName>
</protein>
<feature type="coiled-coil region" evidence="1">
    <location>
        <begin position="187"/>
        <end position="214"/>
    </location>
</feature>
<dbReference type="SUPFAM" id="SSF117892">
    <property type="entry name" value="Band 7/SPFH domain"/>
    <property type="match status" value="1"/>
</dbReference>
<dbReference type="GO" id="GO:0008233">
    <property type="term" value="F:peptidase activity"/>
    <property type="evidence" value="ECO:0007669"/>
    <property type="project" value="UniProtKB-KW"/>
</dbReference>
<dbReference type="PANTHER" id="PTHR42911:SF1">
    <property type="entry name" value="MODULATOR OF FTSH PROTEASE HFLC"/>
    <property type="match status" value="1"/>
</dbReference>
<dbReference type="InterPro" id="IPR001107">
    <property type="entry name" value="Band_7"/>
</dbReference>
<dbReference type="KEGG" id="vg:65130109"/>
<organism evidence="3 4">
    <name type="scientific">uncultured phage cr85_1</name>
    <dbReference type="NCBI Taxonomy" id="2772074"/>
    <lineage>
        <taxon>Viruses</taxon>
        <taxon>Duplodnaviria</taxon>
        <taxon>Heunggongvirae</taxon>
        <taxon>Uroviricota</taxon>
        <taxon>Caudoviricetes</taxon>
        <taxon>Crassvirales</taxon>
        <taxon>Steigviridae</taxon>
        <taxon>Asinivirinae</taxon>
        <taxon>Kahnovirus</taxon>
        <taxon>Kahnovirus oralis</taxon>
    </lineage>
</organism>
<dbReference type="RefSeq" id="YP_010111681.1">
    <property type="nucleotide sequence ID" value="NC_055883.1"/>
</dbReference>
<dbReference type="Proteomes" id="UP000593882">
    <property type="component" value="Segment"/>
</dbReference>
<reference evidence="3 4" key="1">
    <citation type="submission" date="2020-07" db="EMBL/GenBank/DDBJ databases">
        <title>Taxonomic proposal: Crassvirales, a new order of highly abundant and diverse bacterial viruses.</title>
        <authorList>
            <person name="Shkoporov A.N."/>
            <person name="Stockdale S.R."/>
            <person name="Guerin E."/>
            <person name="Ross R.P."/>
            <person name="Hill C."/>
        </authorList>
    </citation>
    <scope>NUCLEOTIDE SEQUENCE [LARGE SCALE GENOMIC DNA]</scope>
</reference>
<accession>A0A7M1RYL1</accession>
<sequence length="266" mass="29828">MKSKLILGILSLFVMLSVTSCMEKVDAGCEGIKVNLYGNDKGVDDASLVTGIVWYNPWTTTVYEYPTYVQTIDYEPFTINAKDGSEFTVDPTVSLKIIDGKSPAVFKKYRKELSEVISGTLYNYVKDAFRIQLNKFTTDDIVSKRDSIENAIERYLAQALAKENFQLEQLTSGLKYPQTIVESVNAKNKAIQQAMQVENEVKVAEAQAKKLIVAAEAEKKANELRQQALTPEILEKMWIEKWDGTVPTVITGGNTSTFLDLSKIRK</sequence>
<dbReference type="InterPro" id="IPR036013">
    <property type="entry name" value="Band_7/SPFH_dom_sf"/>
</dbReference>
<evidence type="ECO:0000313" key="3">
    <source>
        <dbReference type="EMBL" id="QOR59523.1"/>
    </source>
</evidence>